<dbReference type="AlphaFoldDB" id="B9SZQ0"/>
<evidence type="ECO:0000313" key="18">
    <source>
        <dbReference type="Proteomes" id="UP000008311"/>
    </source>
</evidence>
<dbReference type="PANTHER" id="PTHR46279">
    <property type="entry name" value="RING/U-BOX SUPERFAMILY PROTEIN"/>
    <property type="match status" value="1"/>
</dbReference>
<feature type="chain" id="PRO_5002891835" description="RING-type E3 ubiquitin transferase" evidence="15">
    <location>
        <begin position="22"/>
        <end position="271"/>
    </location>
</feature>
<dbReference type="InterPro" id="IPR025287">
    <property type="entry name" value="WAK_GUB"/>
</dbReference>
<comment type="similarity">
    <text evidence="14">Belongs to the RING-type zinc finger family. ATL subfamily.</text>
</comment>
<evidence type="ECO:0000256" key="5">
    <source>
        <dbReference type="ARBA" id="ARBA00022679"/>
    </source>
</evidence>
<gene>
    <name evidence="17" type="ORF">RCOM_0006410</name>
</gene>
<accession>B9SZQ0</accession>
<organism evidence="17 18">
    <name type="scientific">Ricinus communis</name>
    <name type="common">Castor bean</name>
    <dbReference type="NCBI Taxonomy" id="3988"/>
    <lineage>
        <taxon>Eukaryota</taxon>
        <taxon>Viridiplantae</taxon>
        <taxon>Streptophyta</taxon>
        <taxon>Embryophyta</taxon>
        <taxon>Tracheophyta</taxon>
        <taxon>Spermatophyta</taxon>
        <taxon>Magnoliopsida</taxon>
        <taxon>eudicotyledons</taxon>
        <taxon>Gunneridae</taxon>
        <taxon>Pentapetalae</taxon>
        <taxon>rosids</taxon>
        <taxon>fabids</taxon>
        <taxon>Malpighiales</taxon>
        <taxon>Euphorbiaceae</taxon>
        <taxon>Acalyphoideae</taxon>
        <taxon>Acalypheae</taxon>
        <taxon>Ricinus</taxon>
    </lineage>
</organism>
<evidence type="ECO:0000256" key="10">
    <source>
        <dbReference type="ARBA" id="ARBA00022786"/>
    </source>
</evidence>
<keyword evidence="6" id="KW-0812">Transmembrane</keyword>
<keyword evidence="18" id="KW-1185">Reference proteome</keyword>
<evidence type="ECO:0000256" key="7">
    <source>
        <dbReference type="ARBA" id="ARBA00022723"/>
    </source>
</evidence>
<dbReference type="InParanoid" id="B9SZQ0"/>
<dbReference type="EC" id="2.3.2.27" evidence="4"/>
<comment type="subcellular location">
    <subcellularLocation>
        <location evidence="2">Membrane</location>
        <topology evidence="2">Single-pass membrane protein</topology>
    </subcellularLocation>
</comment>
<evidence type="ECO:0000256" key="4">
    <source>
        <dbReference type="ARBA" id="ARBA00012483"/>
    </source>
</evidence>
<evidence type="ECO:0000256" key="11">
    <source>
        <dbReference type="ARBA" id="ARBA00022833"/>
    </source>
</evidence>
<dbReference type="GO" id="GO:0008270">
    <property type="term" value="F:zinc ion binding"/>
    <property type="evidence" value="ECO:0007669"/>
    <property type="project" value="UniProtKB-KW"/>
</dbReference>
<comment type="catalytic activity">
    <reaction evidence="1">
        <text>S-ubiquitinyl-[E2 ubiquitin-conjugating enzyme]-L-cysteine + [acceptor protein]-L-lysine = [E2 ubiquitin-conjugating enzyme]-L-cysteine + N(6)-ubiquitinyl-[acceptor protein]-L-lysine.</text>
        <dbReference type="EC" id="2.3.2.27"/>
    </reaction>
</comment>
<dbReference type="EMBL" id="EQ974282">
    <property type="protein sequence ID" value="EEF30919.1"/>
    <property type="molecule type" value="Genomic_DNA"/>
</dbReference>
<evidence type="ECO:0000256" key="12">
    <source>
        <dbReference type="ARBA" id="ARBA00022989"/>
    </source>
</evidence>
<dbReference type="eggNOG" id="ENOG502RY10">
    <property type="taxonomic scope" value="Eukaryota"/>
</dbReference>
<feature type="domain" description="Wall-associated receptor kinase galacturonan-binding" evidence="16">
    <location>
        <begin position="23"/>
        <end position="86"/>
    </location>
</feature>
<keyword evidence="7" id="KW-0479">Metal-binding</keyword>
<evidence type="ECO:0000256" key="15">
    <source>
        <dbReference type="SAM" id="SignalP"/>
    </source>
</evidence>
<keyword evidence="11" id="KW-0862">Zinc</keyword>
<evidence type="ECO:0000256" key="14">
    <source>
        <dbReference type="ARBA" id="ARBA00024209"/>
    </source>
</evidence>
<dbReference type="KEGG" id="rcu:8286617"/>
<comment type="pathway">
    <text evidence="3">Protein modification; protein ubiquitination.</text>
</comment>
<dbReference type="OMA" id="AGPDIHY"/>
<keyword evidence="13" id="KW-0472">Membrane</keyword>
<evidence type="ECO:0000256" key="2">
    <source>
        <dbReference type="ARBA" id="ARBA00004167"/>
    </source>
</evidence>
<keyword evidence="5" id="KW-0808">Transferase</keyword>
<dbReference type="PANTHER" id="PTHR46279:SF12">
    <property type="entry name" value="RING-TYPE E3 UBIQUITIN TRANSFERASE"/>
    <property type="match status" value="1"/>
</dbReference>
<evidence type="ECO:0000313" key="17">
    <source>
        <dbReference type="EMBL" id="EEF30919.1"/>
    </source>
</evidence>
<reference evidence="18" key="1">
    <citation type="journal article" date="2010" name="Nat. Biotechnol.">
        <title>Draft genome sequence of the oilseed species Ricinus communis.</title>
        <authorList>
            <person name="Chan A.P."/>
            <person name="Crabtree J."/>
            <person name="Zhao Q."/>
            <person name="Lorenzi H."/>
            <person name="Orvis J."/>
            <person name="Puiu D."/>
            <person name="Melake-Berhan A."/>
            <person name="Jones K.M."/>
            <person name="Redman J."/>
            <person name="Chen G."/>
            <person name="Cahoon E.B."/>
            <person name="Gedil M."/>
            <person name="Stanke M."/>
            <person name="Haas B.J."/>
            <person name="Wortman J.R."/>
            <person name="Fraser-Liggett C.M."/>
            <person name="Ravel J."/>
            <person name="Rabinowicz P.D."/>
        </authorList>
    </citation>
    <scope>NUCLEOTIDE SEQUENCE [LARGE SCALE GENOMIC DNA]</scope>
    <source>
        <strain evidence="18">cv. Hale</strain>
    </source>
</reference>
<evidence type="ECO:0000256" key="6">
    <source>
        <dbReference type="ARBA" id="ARBA00022692"/>
    </source>
</evidence>
<dbReference type="OrthoDB" id="1641101at2759"/>
<keyword evidence="8 15" id="KW-0732">Signal</keyword>
<feature type="signal peptide" evidence="15">
    <location>
        <begin position="1"/>
        <end position="21"/>
    </location>
</feature>
<proteinExistence type="inferred from homology"/>
<keyword evidence="10" id="KW-0833">Ubl conjugation pathway</keyword>
<dbReference type="STRING" id="3988.B9SZQ0"/>
<keyword evidence="12" id="KW-1133">Transmembrane helix</keyword>
<dbReference type="GO" id="GO:0030247">
    <property type="term" value="F:polysaccharide binding"/>
    <property type="evidence" value="ECO:0007669"/>
    <property type="project" value="InterPro"/>
</dbReference>
<keyword evidence="9" id="KW-0863">Zinc-finger</keyword>
<dbReference type="Pfam" id="PF13947">
    <property type="entry name" value="GUB_WAK_bind"/>
    <property type="match status" value="1"/>
</dbReference>
<name>B9SZQ0_RICCO</name>
<evidence type="ECO:0000256" key="9">
    <source>
        <dbReference type="ARBA" id="ARBA00022771"/>
    </source>
</evidence>
<dbReference type="GO" id="GO:0061630">
    <property type="term" value="F:ubiquitin protein ligase activity"/>
    <property type="evidence" value="ECO:0007669"/>
    <property type="project" value="UniProtKB-EC"/>
</dbReference>
<sequence length="271" mass="30478">MDSAIFLFLSTMFLSIKGLEANCQTLKCADAAPDILFPFQESSQQQPHCGLPGFELSCRVNTTMIHFPNYGKLVVKSISYDIRKLDLLDPKNCVHEVFLNLNLSVTPFQYYYTVKNYTYLNCSTQLSSSFAEIPCLSGFKHHVYTVESSLPVIPVSCIPIKTVAIPFSFSPYLADNSFGLGLTWSLPQYEDSEIPDSSIKNSIIGDVSAEFLKVLLCILAVAMLVIIKMYQAKTLDVQIENENLNEVLTYCKTQENRQSSRSMQSAEERRV</sequence>
<dbReference type="GO" id="GO:0016020">
    <property type="term" value="C:membrane"/>
    <property type="evidence" value="ECO:0007669"/>
    <property type="project" value="UniProtKB-SubCell"/>
</dbReference>
<evidence type="ECO:0000256" key="3">
    <source>
        <dbReference type="ARBA" id="ARBA00004906"/>
    </source>
</evidence>
<evidence type="ECO:0000256" key="8">
    <source>
        <dbReference type="ARBA" id="ARBA00022729"/>
    </source>
</evidence>
<evidence type="ECO:0000256" key="13">
    <source>
        <dbReference type="ARBA" id="ARBA00023136"/>
    </source>
</evidence>
<evidence type="ECO:0000259" key="16">
    <source>
        <dbReference type="Pfam" id="PF13947"/>
    </source>
</evidence>
<evidence type="ECO:0000256" key="1">
    <source>
        <dbReference type="ARBA" id="ARBA00000900"/>
    </source>
</evidence>
<dbReference type="InterPro" id="IPR046948">
    <property type="entry name" value="ATL20-22-like"/>
</dbReference>
<dbReference type="Proteomes" id="UP000008311">
    <property type="component" value="Unassembled WGS sequence"/>
</dbReference>
<protein>
    <recommendedName>
        <fullName evidence="4">RING-type E3 ubiquitin transferase</fullName>
        <ecNumber evidence="4">2.3.2.27</ecNumber>
    </recommendedName>
</protein>